<keyword evidence="3" id="KW-1185">Reference proteome</keyword>
<proteinExistence type="predicted"/>
<evidence type="ECO:0000256" key="1">
    <source>
        <dbReference type="SAM" id="MobiDB-lite"/>
    </source>
</evidence>
<organism evidence="2 3">
    <name type="scientific">Edaphosphingomonas haloaromaticamans</name>
    <dbReference type="NCBI Taxonomy" id="653954"/>
    <lineage>
        <taxon>Bacteria</taxon>
        <taxon>Pseudomonadati</taxon>
        <taxon>Pseudomonadota</taxon>
        <taxon>Alphaproteobacteria</taxon>
        <taxon>Sphingomonadales</taxon>
        <taxon>Rhizorhabdaceae</taxon>
        <taxon>Edaphosphingomonas</taxon>
    </lineage>
</organism>
<accession>A0A1S1HGF6</accession>
<name>A0A1S1HGF6_9SPHN</name>
<gene>
    <name evidence="2" type="ORF">BHE75_02927</name>
</gene>
<evidence type="ECO:0000313" key="3">
    <source>
        <dbReference type="Proteomes" id="UP000179467"/>
    </source>
</evidence>
<dbReference type="Proteomes" id="UP000179467">
    <property type="component" value="Unassembled WGS sequence"/>
</dbReference>
<reference evidence="2 3" key="1">
    <citation type="submission" date="2016-09" db="EMBL/GenBank/DDBJ databases">
        <title>Metabolic pathway, cell adaptation mechanisms and a novel monoxygenase revealed through proteogenomic-transcription analysis of a Sphingomonas haloaromaticamans strain degrading the fungicide ortho-phenylphenol.</title>
        <authorList>
            <person name="Perruchon C."/>
            <person name="Papadopoulou E.S."/>
            <person name="Rousidou C."/>
            <person name="Vasileiadis S."/>
            <person name="Tanou G."/>
            <person name="Amoutzias G."/>
            <person name="Molassiotis A."/>
            <person name="Karpouzas D.G."/>
        </authorList>
    </citation>
    <scope>NUCLEOTIDE SEQUENCE [LARGE SCALE GENOMIC DNA]</scope>
    <source>
        <strain evidence="2 3">P3</strain>
    </source>
</reference>
<evidence type="ECO:0000313" key="2">
    <source>
        <dbReference type="EMBL" id="OHT20922.1"/>
    </source>
</evidence>
<dbReference type="AlphaFoldDB" id="A0A1S1HGF6"/>
<comment type="caution">
    <text evidence="2">The sequence shown here is derived from an EMBL/GenBank/DDBJ whole genome shotgun (WGS) entry which is preliminary data.</text>
</comment>
<dbReference type="EMBL" id="MIPT01000001">
    <property type="protein sequence ID" value="OHT20922.1"/>
    <property type="molecule type" value="Genomic_DNA"/>
</dbReference>
<protein>
    <submittedName>
        <fullName evidence="2">Uncharacterized protein</fullName>
    </submittedName>
</protein>
<feature type="region of interest" description="Disordered" evidence="1">
    <location>
        <begin position="35"/>
        <end position="55"/>
    </location>
</feature>
<sequence>MGQPGGMLSVALSLTPTFAGAAGRYPAPLLLGARTFLPPPRTETGGRPALWRRDR</sequence>